<evidence type="ECO:0000256" key="12">
    <source>
        <dbReference type="RuleBase" id="RU362118"/>
    </source>
</evidence>
<dbReference type="CDD" id="cd00614">
    <property type="entry name" value="CGS_like"/>
    <property type="match status" value="1"/>
</dbReference>
<dbReference type="InterPro" id="IPR054542">
    <property type="entry name" value="Cys_met_metab_PP"/>
</dbReference>
<accession>A0A7G9W6M0</accession>
<feature type="modified residue" description="N6-(pyridoxal phosphate)lysine" evidence="11">
    <location>
        <position position="207"/>
    </location>
</feature>
<dbReference type="RefSeq" id="WP_213167988.1">
    <property type="nucleotide sequence ID" value="NZ_CP058559.1"/>
</dbReference>
<dbReference type="GO" id="GO:0005737">
    <property type="term" value="C:cytoplasm"/>
    <property type="evidence" value="ECO:0007669"/>
    <property type="project" value="TreeGrafter"/>
</dbReference>
<gene>
    <name evidence="13" type="primary">megL</name>
    <name evidence="13" type="ORF">HYG86_05870</name>
</gene>
<dbReference type="InterPro" id="IPR015422">
    <property type="entry name" value="PyrdxlP-dep_Trfase_small"/>
</dbReference>
<evidence type="ECO:0000256" key="5">
    <source>
        <dbReference type="ARBA" id="ARBA00022898"/>
    </source>
</evidence>
<dbReference type="Gene3D" id="3.90.1150.10">
    <property type="entry name" value="Aspartate Aminotransferase, domain 1"/>
    <property type="match status" value="1"/>
</dbReference>
<dbReference type="EC" id="4.4.1.2" evidence="7"/>
<dbReference type="InterPro" id="IPR006237">
    <property type="entry name" value="L-Met_gamma_lys"/>
</dbReference>
<dbReference type="GO" id="GO:0009086">
    <property type="term" value="P:methionine biosynthetic process"/>
    <property type="evidence" value="ECO:0007669"/>
    <property type="project" value="UniProtKB-ARBA"/>
</dbReference>
<evidence type="ECO:0000256" key="11">
    <source>
        <dbReference type="PIRSR" id="PIRSR001434-2"/>
    </source>
</evidence>
<dbReference type="InterPro" id="IPR000277">
    <property type="entry name" value="Cys/Met-Metab_PyrdxlP-dep_enz"/>
</dbReference>
<dbReference type="KEGG" id="acae:HYG86_05870"/>
<evidence type="ECO:0000313" key="14">
    <source>
        <dbReference type="Proteomes" id="UP000516160"/>
    </source>
</evidence>
<dbReference type="GO" id="GO:0018826">
    <property type="term" value="F:methionine gamma-lyase activity"/>
    <property type="evidence" value="ECO:0007669"/>
    <property type="project" value="UniProtKB-EC"/>
</dbReference>
<evidence type="ECO:0000256" key="7">
    <source>
        <dbReference type="ARBA" id="ARBA00047175"/>
    </source>
</evidence>
<reference evidence="13 14" key="1">
    <citation type="submission" date="2020-07" db="EMBL/GenBank/DDBJ databases">
        <title>Alkalicella. sp. LB2 genome.</title>
        <authorList>
            <person name="Postec A."/>
            <person name="Quemeneur M."/>
        </authorList>
    </citation>
    <scope>NUCLEOTIDE SEQUENCE [LARGE SCALE GENOMIC DNA]</scope>
    <source>
        <strain evidence="13 14">LB2</strain>
    </source>
</reference>
<dbReference type="EC" id="4.4.1.11" evidence="3"/>
<evidence type="ECO:0000256" key="3">
    <source>
        <dbReference type="ARBA" id="ARBA00012222"/>
    </source>
</evidence>
<dbReference type="Proteomes" id="UP000516160">
    <property type="component" value="Chromosome"/>
</dbReference>
<dbReference type="PANTHER" id="PTHR11808:SF80">
    <property type="entry name" value="CYSTATHIONINE GAMMA-LYASE"/>
    <property type="match status" value="1"/>
</dbReference>
<dbReference type="GO" id="GO:0030170">
    <property type="term" value="F:pyridoxal phosphate binding"/>
    <property type="evidence" value="ECO:0007669"/>
    <property type="project" value="InterPro"/>
</dbReference>
<comment type="similarity">
    <text evidence="2">Belongs to the trans-sulfuration enzymes family. L-methionine gamma-lyase subfamily.</text>
</comment>
<evidence type="ECO:0000256" key="8">
    <source>
        <dbReference type="ARBA" id="ARBA00047199"/>
    </source>
</evidence>
<protein>
    <recommendedName>
        <fullName evidence="4">L-methionine gamma-lyase</fullName>
        <ecNumber evidence="3">4.4.1.11</ecNumber>
        <ecNumber evidence="7">4.4.1.2</ecNumber>
    </recommendedName>
    <alternativeName>
        <fullName evidence="8">Homocysteine desulfhydrase</fullName>
    </alternativeName>
</protein>
<dbReference type="GO" id="GO:0047982">
    <property type="term" value="F:homocysteine desulfhydrase activity"/>
    <property type="evidence" value="ECO:0007669"/>
    <property type="project" value="UniProtKB-EC"/>
</dbReference>
<evidence type="ECO:0000256" key="9">
    <source>
        <dbReference type="ARBA" id="ARBA00048780"/>
    </source>
</evidence>
<comment type="catalytic activity">
    <reaction evidence="10">
        <text>L-methionine + H2O = methanethiol + 2-oxobutanoate + NH4(+)</text>
        <dbReference type="Rhea" id="RHEA:23800"/>
        <dbReference type="ChEBI" id="CHEBI:15377"/>
        <dbReference type="ChEBI" id="CHEBI:16007"/>
        <dbReference type="ChEBI" id="CHEBI:16763"/>
        <dbReference type="ChEBI" id="CHEBI:28938"/>
        <dbReference type="ChEBI" id="CHEBI:57844"/>
        <dbReference type="EC" id="4.4.1.11"/>
    </reaction>
    <physiologicalReaction direction="left-to-right" evidence="10">
        <dbReference type="Rhea" id="RHEA:23801"/>
    </physiologicalReaction>
</comment>
<proteinExistence type="inferred from homology"/>
<organism evidence="13 14">
    <name type="scientific">Alkalicella caledoniensis</name>
    <dbReference type="NCBI Taxonomy" id="2731377"/>
    <lineage>
        <taxon>Bacteria</taxon>
        <taxon>Bacillati</taxon>
        <taxon>Bacillota</taxon>
        <taxon>Clostridia</taxon>
        <taxon>Eubacteriales</taxon>
        <taxon>Proteinivoracaceae</taxon>
        <taxon>Alkalicella</taxon>
    </lineage>
</organism>
<dbReference type="SUPFAM" id="SSF53383">
    <property type="entry name" value="PLP-dependent transferases"/>
    <property type="match status" value="1"/>
</dbReference>
<dbReference type="InterPro" id="IPR015424">
    <property type="entry name" value="PyrdxlP-dep_Trfase"/>
</dbReference>
<dbReference type="Gene3D" id="3.40.640.10">
    <property type="entry name" value="Type I PLP-dependent aspartate aminotransferase-like (Major domain)"/>
    <property type="match status" value="1"/>
</dbReference>
<comment type="catalytic activity">
    <reaction evidence="9">
        <text>L-homocysteine + H2O = 2-oxobutanoate + hydrogen sulfide + NH4(+) + H(+)</text>
        <dbReference type="Rhea" id="RHEA:14501"/>
        <dbReference type="ChEBI" id="CHEBI:15377"/>
        <dbReference type="ChEBI" id="CHEBI:15378"/>
        <dbReference type="ChEBI" id="CHEBI:16763"/>
        <dbReference type="ChEBI" id="CHEBI:28938"/>
        <dbReference type="ChEBI" id="CHEBI:29919"/>
        <dbReference type="ChEBI" id="CHEBI:58199"/>
        <dbReference type="EC" id="4.4.1.2"/>
    </reaction>
    <physiologicalReaction direction="left-to-right" evidence="9">
        <dbReference type="Rhea" id="RHEA:14502"/>
    </physiologicalReaction>
</comment>
<sequence>MYNNFETKAIHQGNEKNAFGSLTTPIFQTSTFVFDNAEQGGDRFAGRHDGYMYTRLGNPTVRTLEKKLAAMEDGESCVAFSSGMGAISGTLLSFLSSGDHIVADKMLYGCTFSLMAHTFSRFDIEVDFIDCSDINSVIQSIKSNTKVVYFETPANPSMKIVDINKLCIEVHKKKSDCKIVVDNTFATPYITQPLKLGADIVLHSATKYLNGHGDVVAGMAVGKKDVMDQIRSIGLKDITGAVLSPNDAFLILRGLKTLKHRMDAHSYNAQMVAEFLESHEMIENVYYPGLPSNSGYKIAKKQMRKFGGVISFEVKGGFNDAINLINNLHLCTLAVSLGDVETLIQHPGSMTHSAYSKEEIEAAGFSDGLIRLSVGLENYQDIIDDLLHGLSLIRA</sequence>
<dbReference type="AlphaFoldDB" id="A0A7G9W6M0"/>
<dbReference type="PROSITE" id="PS00868">
    <property type="entry name" value="CYS_MET_METAB_PP"/>
    <property type="match status" value="1"/>
</dbReference>
<dbReference type="InterPro" id="IPR015421">
    <property type="entry name" value="PyrdxlP-dep_Trfase_major"/>
</dbReference>
<name>A0A7G9W6M0_ALKCA</name>
<keyword evidence="14" id="KW-1185">Reference proteome</keyword>
<dbReference type="PIRSF" id="PIRSF001434">
    <property type="entry name" value="CGS"/>
    <property type="match status" value="1"/>
</dbReference>
<evidence type="ECO:0000256" key="10">
    <source>
        <dbReference type="ARBA" id="ARBA00052699"/>
    </source>
</evidence>
<evidence type="ECO:0000313" key="13">
    <source>
        <dbReference type="EMBL" id="QNO14332.1"/>
    </source>
</evidence>
<keyword evidence="6 13" id="KW-0456">Lyase</keyword>
<dbReference type="PANTHER" id="PTHR11808">
    <property type="entry name" value="TRANS-SULFURATION ENZYME FAMILY MEMBER"/>
    <property type="match status" value="1"/>
</dbReference>
<dbReference type="EMBL" id="CP058559">
    <property type="protein sequence ID" value="QNO14332.1"/>
    <property type="molecule type" value="Genomic_DNA"/>
</dbReference>
<evidence type="ECO:0000256" key="6">
    <source>
        <dbReference type="ARBA" id="ARBA00023239"/>
    </source>
</evidence>
<dbReference type="FunFam" id="3.40.640.10:FF:000046">
    <property type="entry name" value="Cystathionine gamma-lyase"/>
    <property type="match status" value="1"/>
</dbReference>
<dbReference type="Pfam" id="PF01053">
    <property type="entry name" value="Cys_Met_Meta_PP"/>
    <property type="match status" value="1"/>
</dbReference>
<comment type="cofactor">
    <cofactor evidence="1 12">
        <name>pyridoxal 5'-phosphate</name>
        <dbReference type="ChEBI" id="CHEBI:597326"/>
    </cofactor>
</comment>
<dbReference type="NCBIfam" id="TIGR01328">
    <property type="entry name" value="met_gam_lyase"/>
    <property type="match status" value="1"/>
</dbReference>
<evidence type="ECO:0000256" key="4">
    <source>
        <dbReference type="ARBA" id="ARBA00019040"/>
    </source>
</evidence>
<dbReference type="GO" id="GO:0019346">
    <property type="term" value="P:transsulfuration"/>
    <property type="evidence" value="ECO:0007669"/>
    <property type="project" value="InterPro"/>
</dbReference>
<evidence type="ECO:0000256" key="2">
    <source>
        <dbReference type="ARBA" id="ARBA00008667"/>
    </source>
</evidence>
<dbReference type="FunFam" id="3.90.1150.10:FF:000033">
    <property type="entry name" value="Cystathionine gamma-synthase"/>
    <property type="match status" value="1"/>
</dbReference>
<evidence type="ECO:0000256" key="1">
    <source>
        <dbReference type="ARBA" id="ARBA00001933"/>
    </source>
</evidence>
<keyword evidence="5 11" id="KW-0663">Pyridoxal phosphate</keyword>